<reference evidence="1" key="1">
    <citation type="submission" date="2018-02" db="EMBL/GenBank/DDBJ databases">
        <title>Rhizophora mucronata_Transcriptome.</title>
        <authorList>
            <person name="Meera S.P."/>
            <person name="Sreeshan A."/>
            <person name="Augustine A."/>
        </authorList>
    </citation>
    <scope>NUCLEOTIDE SEQUENCE</scope>
    <source>
        <tissue evidence="1">Leaf</tissue>
    </source>
</reference>
<protein>
    <submittedName>
        <fullName evidence="1">Uncharacterized protein</fullName>
    </submittedName>
</protein>
<sequence length="42" mass="4985">MIPTLIRMTRSLESASYFPCNYPLWLFSRYSDSVTYNPSYRG</sequence>
<proteinExistence type="predicted"/>
<organism evidence="1">
    <name type="scientific">Rhizophora mucronata</name>
    <name type="common">Asiatic mangrove</name>
    <dbReference type="NCBI Taxonomy" id="61149"/>
    <lineage>
        <taxon>Eukaryota</taxon>
        <taxon>Viridiplantae</taxon>
        <taxon>Streptophyta</taxon>
        <taxon>Embryophyta</taxon>
        <taxon>Tracheophyta</taxon>
        <taxon>Spermatophyta</taxon>
        <taxon>Magnoliopsida</taxon>
        <taxon>eudicotyledons</taxon>
        <taxon>Gunneridae</taxon>
        <taxon>Pentapetalae</taxon>
        <taxon>rosids</taxon>
        <taxon>fabids</taxon>
        <taxon>Malpighiales</taxon>
        <taxon>Rhizophoraceae</taxon>
        <taxon>Rhizophora</taxon>
    </lineage>
</organism>
<name>A0A2P2PP87_RHIMU</name>
<dbReference type="AlphaFoldDB" id="A0A2P2PP87"/>
<accession>A0A2P2PP87</accession>
<evidence type="ECO:0000313" key="1">
    <source>
        <dbReference type="EMBL" id="MBX56525.1"/>
    </source>
</evidence>
<dbReference type="EMBL" id="GGEC01076041">
    <property type="protein sequence ID" value="MBX56525.1"/>
    <property type="molecule type" value="Transcribed_RNA"/>
</dbReference>